<comment type="caution">
    <text evidence="1">The sequence shown here is derived from an EMBL/GenBank/DDBJ whole genome shotgun (WGS) entry which is preliminary data.</text>
</comment>
<dbReference type="AlphaFoldDB" id="A0A8H3FHQ8"/>
<dbReference type="Proteomes" id="UP000664534">
    <property type="component" value="Unassembled WGS sequence"/>
</dbReference>
<dbReference type="EMBL" id="CAJPDT010000042">
    <property type="protein sequence ID" value="CAF9926186.1"/>
    <property type="molecule type" value="Genomic_DNA"/>
</dbReference>
<evidence type="ECO:0000313" key="2">
    <source>
        <dbReference type="Proteomes" id="UP000664534"/>
    </source>
</evidence>
<gene>
    <name evidence="1" type="ORF">IMSHALPRED_006892</name>
</gene>
<reference evidence="1" key="1">
    <citation type="submission" date="2021-03" db="EMBL/GenBank/DDBJ databases">
        <authorList>
            <person name="Tagirdzhanova G."/>
        </authorList>
    </citation>
    <scope>NUCLEOTIDE SEQUENCE</scope>
</reference>
<name>A0A8H3FHQ8_9LECA</name>
<accession>A0A8H3FHQ8</accession>
<evidence type="ECO:0000313" key="1">
    <source>
        <dbReference type="EMBL" id="CAF9926186.1"/>
    </source>
</evidence>
<organism evidence="1 2">
    <name type="scientific">Imshaugia aleurites</name>
    <dbReference type="NCBI Taxonomy" id="172621"/>
    <lineage>
        <taxon>Eukaryota</taxon>
        <taxon>Fungi</taxon>
        <taxon>Dikarya</taxon>
        <taxon>Ascomycota</taxon>
        <taxon>Pezizomycotina</taxon>
        <taxon>Lecanoromycetes</taxon>
        <taxon>OSLEUM clade</taxon>
        <taxon>Lecanoromycetidae</taxon>
        <taxon>Lecanorales</taxon>
        <taxon>Lecanorineae</taxon>
        <taxon>Parmeliaceae</taxon>
        <taxon>Imshaugia</taxon>
    </lineage>
</organism>
<sequence>MDCLWRIFNEDTHDEDVAFRYTEDIDFAKLKEHVAEAYAEKKRETAEVSEDAFG</sequence>
<keyword evidence="2" id="KW-1185">Reference proteome</keyword>
<protein>
    <submittedName>
        <fullName evidence="1">Uncharacterized protein</fullName>
    </submittedName>
</protein>
<proteinExistence type="predicted"/>